<proteinExistence type="predicted"/>
<dbReference type="InterPro" id="IPR051353">
    <property type="entry name" value="Tobamovirus_resist_UPF0261"/>
</dbReference>
<evidence type="ECO:0000259" key="2">
    <source>
        <dbReference type="Pfam" id="PF23189"/>
    </source>
</evidence>
<dbReference type="Gene3D" id="3.40.50.12020">
    <property type="entry name" value="Uncharacterised protein family UPF0261, NN domain"/>
    <property type="match status" value="1"/>
</dbReference>
<dbReference type="InterPro" id="IPR044122">
    <property type="entry name" value="UPF0261_N"/>
</dbReference>
<evidence type="ECO:0000313" key="4">
    <source>
        <dbReference type="Proteomes" id="UP000076532"/>
    </source>
</evidence>
<feature type="domain" description="UPF0261" evidence="2">
    <location>
        <begin position="116"/>
        <end position="330"/>
    </location>
</feature>
<dbReference type="Pfam" id="PF23189">
    <property type="entry name" value="UPF0261_C"/>
    <property type="match status" value="1"/>
</dbReference>
<dbReference type="AlphaFoldDB" id="A0A166BKB5"/>
<name>A0A166BKB5_9AGAM</name>
<dbReference type="Pfam" id="PF06792">
    <property type="entry name" value="UPF0261"/>
    <property type="match status" value="1"/>
</dbReference>
<feature type="domain" description="UPF0261" evidence="1">
    <location>
        <begin position="1"/>
        <end position="102"/>
    </location>
</feature>
<reference evidence="3 4" key="1">
    <citation type="journal article" date="2016" name="Mol. Biol. Evol.">
        <title>Comparative Genomics of Early-Diverging Mushroom-Forming Fungi Provides Insights into the Origins of Lignocellulose Decay Capabilities.</title>
        <authorList>
            <person name="Nagy L.G."/>
            <person name="Riley R."/>
            <person name="Tritt A."/>
            <person name="Adam C."/>
            <person name="Daum C."/>
            <person name="Floudas D."/>
            <person name="Sun H."/>
            <person name="Yadav J.S."/>
            <person name="Pangilinan J."/>
            <person name="Larsson K.H."/>
            <person name="Matsuura K."/>
            <person name="Barry K."/>
            <person name="Labutti K."/>
            <person name="Kuo R."/>
            <person name="Ohm R.A."/>
            <person name="Bhattacharya S.S."/>
            <person name="Shirouzu T."/>
            <person name="Yoshinaga Y."/>
            <person name="Martin F.M."/>
            <person name="Grigoriev I.V."/>
            <person name="Hibbett D.S."/>
        </authorList>
    </citation>
    <scope>NUCLEOTIDE SEQUENCE [LARGE SCALE GENOMIC DNA]</scope>
    <source>
        <strain evidence="3 4">CBS 109695</strain>
    </source>
</reference>
<dbReference type="NCBIfam" id="NF002674">
    <property type="entry name" value="PRK02399.1-2"/>
    <property type="match status" value="1"/>
</dbReference>
<protein>
    <submittedName>
        <fullName evidence="3">UPF0261-domain-containing protein</fullName>
    </submittedName>
</protein>
<dbReference type="PANTHER" id="PTHR31862:SF1">
    <property type="entry name" value="UPF0261 DOMAIN PROTEIN (AFU_ORTHOLOGUE AFUA_1G10120)"/>
    <property type="match status" value="1"/>
</dbReference>
<dbReference type="PANTHER" id="PTHR31862">
    <property type="entry name" value="UPF0261 DOMAIN PROTEIN (AFU_ORTHOLOGUE AFUA_1G10120)"/>
    <property type="match status" value="1"/>
</dbReference>
<accession>A0A166BKB5</accession>
<evidence type="ECO:0000313" key="3">
    <source>
        <dbReference type="EMBL" id="KZP12728.1"/>
    </source>
</evidence>
<dbReference type="STRING" id="436010.A0A166BKB5"/>
<dbReference type="OrthoDB" id="10264588at2759"/>
<sequence length="336" mass="35050">MTAMTAALGRTLIPLHSEGTIAGVIGAGGSGNTTVCTSAFRDALPIGFPKLMVSTMASGDVSCYVGESDVTMMYSVVDVAGMNDILEVILGNAARAIAGMAFSSPDVSKSKSGVARPAVAISMFGVTTPCVQRAAELLEELGYATVVFHATGAGGKAMERLIAERKFVAVLDLTTTELADEFVGGVLTAGPSRLEAASKAGIMQVVSVGALDMVNFGPASTVPETFKGRLFHEHNASVTLMRTTPEECTKLGEILARKLNSADAQHTRVILPLKGVSMIDNEGASFWDPAADNALFEALKNGVKCPVVEVHSNINDPEFAEKAVSLLHEMVSTNAK</sequence>
<keyword evidence="4" id="KW-1185">Reference proteome</keyword>
<dbReference type="Proteomes" id="UP000076532">
    <property type="component" value="Unassembled WGS sequence"/>
</dbReference>
<evidence type="ECO:0000259" key="1">
    <source>
        <dbReference type="Pfam" id="PF06792"/>
    </source>
</evidence>
<dbReference type="InterPro" id="IPR056778">
    <property type="entry name" value="UPF0261_C"/>
</dbReference>
<dbReference type="Gene3D" id="3.40.50.12030">
    <property type="entry name" value="Uncharacterised protein family UPF0261, NC domain"/>
    <property type="match status" value="1"/>
</dbReference>
<organism evidence="3 4">
    <name type="scientific">Athelia psychrophila</name>
    <dbReference type="NCBI Taxonomy" id="1759441"/>
    <lineage>
        <taxon>Eukaryota</taxon>
        <taxon>Fungi</taxon>
        <taxon>Dikarya</taxon>
        <taxon>Basidiomycota</taxon>
        <taxon>Agaricomycotina</taxon>
        <taxon>Agaricomycetes</taxon>
        <taxon>Agaricomycetidae</taxon>
        <taxon>Atheliales</taxon>
        <taxon>Atheliaceae</taxon>
        <taxon>Athelia</taxon>
    </lineage>
</organism>
<gene>
    <name evidence="3" type="ORF">FIBSPDRAFT_798620</name>
</gene>
<dbReference type="CDD" id="cd15488">
    <property type="entry name" value="Tm-1-like"/>
    <property type="match status" value="1"/>
</dbReference>
<dbReference type="EMBL" id="KV417643">
    <property type="protein sequence ID" value="KZP12728.1"/>
    <property type="molecule type" value="Genomic_DNA"/>
</dbReference>